<accession>A0A6V8KJ84</accession>
<proteinExistence type="predicted"/>
<evidence type="ECO:0000313" key="2">
    <source>
        <dbReference type="EMBL" id="GFJ82501.1"/>
    </source>
</evidence>
<reference evidence="2 3" key="1">
    <citation type="submission" date="2020-03" db="EMBL/GenBank/DDBJ databases">
        <title>Whole genome shotgun sequence of Phytohabitans houttuyneae NBRC 108639.</title>
        <authorList>
            <person name="Komaki H."/>
            <person name="Tamura T."/>
        </authorList>
    </citation>
    <scope>NUCLEOTIDE SEQUENCE [LARGE SCALE GENOMIC DNA]</scope>
    <source>
        <strain evidence="2 3">NBRC 108639</strain>
    </source>
</reference>
<sequence length="135" mass="13207">MPDVSTQTASTMEEAREMAAGAAGPALVLAPETLQQIQDAEAAGGFEGGMSGASGDGGFSAPGVAPDSSSASGSAPGAPAPGGGSLGILVEEAAEKALDLKDIWEAFKGDPLGPVILVPTRELQRWLGTGTVDGA</sequence>
<organism evidence="2 3">
    <name type="scientific">Phytohabitans houttuyneae</name>
    <dbReference type="NCBI Taxonomy" id="1076126"/>
    <lineage>
        <taxon>Bacteria</taxon>
        <taxon>Bacillati</taxon>
        <taxon>Actinomycetota</taxon>
        <taxon>Actinomycetes</taxon>
        <taxon>Micromonosporales</taxon>
        <taxon>Micromonosporaceae</taxon>
    </lineage>
</organism>
<protein>
    <submittedName>
        <fullName evidence="2">Uncharacterized protein</fullName>
    </submittedName>
</protein>
<feature type="region of interest" description="Disordered" evidence="1">
    <location>
        <begin position="1"/>
        <end position="86"/>
    </location>
</feature>
<keyword evidence="3" id="KW-1185">Reference proteome</keyword>
<gene>
    <name evidence="2" type="ORF">Phou_066810</name>
</gene>
<evidence type="ECO:0000313" key="3">
    <source>
        <dbReference type="Proteomes" id="UP000482800"/>
    </source>
</evidence>
<dbReference type="Proteomes" id="UP000482800">
    <property type="component" value="Unassembled WGS sequence"/>
</dbReference>
<dbReference type="RefSeq" id="WP_173063109.1">
    <property type="nucleotide sequence ID" value="NZ_BAABGO010000010.1"/>
</dbReference>
<feature type="compositionally biased region" description="Polar residues" evidence="1">
    <location>
        <begin position="1"/>
        <end position="11"/>
    </location>
</feature>
<dbReference type="AlphaFoldDB" id="A0A6V8KJ84"/>
<reference evidence="2 3" key="2">
    <citation type="submission" date="2020-03" db="EMBL/GenBank/DDBJ databases">
        <authorList>
            <person name="Ichikawa N."/>
            <person name="Kimura A."/>
            <person name="Kitahashi Y."/>
            <person name="Uohara A."/>
        </authorList>
    </citation>
    <scope>NUCLEOTIDE SEQUENCE [LARGE SCALE GENOMIC DNA]</scope>
    <source>
        <strain evidence="2 3">NBRC 108639</strain>
    </source>
</reference>
<name>A0A6V8KJ84_9ACTN</name>
<feature type="compositionally biased region" description="Low complexity" evidence="1">
    <location>
        <begin position="61"/>
        <end position="77"/>
    </location>
</feature>
<comment type="caution">
    <text evidence="2">The sequence shown here is derived from an EMBL/GenBank/DDBJ whole genome shotgun (WGS) entry which is preliminary data.</text>
</comment>
<feature type="compositionally biased region" description="Low complexity" evidence="1">
    <location>
        <begin position="18"/>
        <end position="32"/>
    </location>
</feature>
<evidence type="ECO:0000256" key="1">
    <source>
        <dbReference type="SAM" id="MobiDB-lite"/>
    </source>
</evidence>
<feature type="compositionally biased region" description="Gly residues" evidence="1">
    <location>
        <begin position="45"/>
        <end position="60"/>
    </location>
</feature>
<dbReference type="EMBL" id="BLPF01000002">
    <property type="protein sequence ID" value="GFJ82501.1"/>
    <property type="molecule type" value="Genomic_DNA"/>
</dbReference>